<organism evidence="7 8">
    <name type="scientific">Actinacidiphila glaucinigra</name>
    <dbReference type="NCBI Taxonomy" id="235986"/>
    <lineage>
        <taxon>Bacteria</taxon>
        <taxon>Bacillati</taxon>
        <taxon>Actinomycetota</taxon>
        <taxon>Actinomycetes</taxon>
        <taxon>Kitasatosporales</taxon>
        <taxon>Streptomycetaceae</taxon>
        <taxon>Actinacidiphila</taxon>
    </lineage>
</organism>
<feature type="region of interest" description="Disordered" evidence="4">
    <location>
        <begin position="513"/>
        <end position="540"/>
    </location>
</feature>
<evidence type="ECO:0000256" key="5">
    <source>
        <dbReference type="SAM" id="SignalP"/>
    </source>
</evidence>
<evidence type="ECO:0000259" key="6">
    <source>
        <dbReference type="Pfam" id="PF08386"/>
    </source>
</evidence>
<comment type="similarity">
    <text evidence="1">Belongs to the peptidase S33 family.</text>
</comment>
<dbReference type="AlphaFoldDB" id="A0A239G2E6"/>
<protein>
    <submittedName>
        <fullName evidence="7">Alpha/beta hydrolase fold</fullName>
    </submittedName>
</protein>
<feature type="domain" description="Peptidase S33 tripeptidyl aminopeptidase-like C-terminal" evidence="6">
    <location>
        <begin position="417"/>
        <end position="517"/>
    </location>
</feature>
<evidence type="ECO:0000256" key="1">
    <source>
        <dbReference type="ARBA" id="ARBA00010088"/>
    </source>
</evidence>
<feature type="signal peptide" evidence="5">
    <location>
        <begin position="1"/>
        <end position="22"/>
    </location>
</feature>
<keyword evidence="8" id="KW-1185">Reference proteome</keyword>
<gene>
    <name evidence="7" type="ORF">SAMN05216252_107193</name>
</gene>
<dbReference type="Proteomes" id="UP000198280">
    <property type="component" value="Unassembled WGS sequence"/>
</dbReference>
<dbReference type="PANTHER" id="PTHR43248">
    <property type="entry name" value="2-SUCCINYL-6-HYDROXY-2,4-CYCLOHEXADIENE-1-CARBOXYLATE SYNTHASE"/>
    <property type="match status" value="1"/>
</dbReference>
<dbReference type="InterPro" id="IPR051601">
    <property type="entry name" value="Serine_prot/Carboxylest_S33"/>
</dbReference>
<dbReference type="EMBL" id="FZOF01000007">
    <property type="protein sequence ID" value="SNS63220.1"/>
    <property type="molecule type" value="Genomic_DNA"/>
</dbReference>
<name>A0A239G2E6_9ACTN</name>
<evidence type="ECO:0000256" key="4">
    <source>
        <dbReference type="SAM" id="MobiDB-lite"/>
    </source>
</evidence>
<dbReference type="PANTHER" id="PTHR43248:SF29">
    <property type="entry name" value="TRIPEPTIDYL AMINOPEPTIDASE"/>
    <property type="match status" value="1"/>
</dbReference>
<dbReference type="InterPro" id="IPR013595">
    <property type="entry name" value="Pept_S33_TAP-like_C"/>
</dbReference>
<feature type="region of interest" description="Disordered" evidence="4">
    <location>
        <begin position="157"/>
        <end position="181"/>
    </location>
</feature>
<reference evidence="7 8" key="1">
    <citation type="submission" date="2017-06" db="EMBL/GenBank/DDBJ databases">
        <authorList>
            <person name="Kim H.J."/>
            <person name="Triplett B.A."/>
        </authorList>
    </citation>
    <scope>NUCLEOTIDE SEQUENCE [LARGE SCALE GENOMIC DNA]</scope>
    <source>
        <strain evidence="7 8">CGMCC 4.1858</strain>
    </source>
</reference>
<evidence type="ECO:0000313" key="7">
    <source>
        <dbReference type="EMBL" id="SNS63220.1"/>
    </source>
</evidence>
<evidence type="ECO:0000256" key="2">
    <source>
        <dbReference type="ARBA" id="ARBA00022729"/>
    </source>
</evidence>
<dbReference type="InterPro" id="IPR029058">
    <property type="entry name" value="AB_hydrolase_fold"/>
</dbReference>
<dbReference type="RefSeq" id="WP_245938875.1">
    <property type="nucleotide sequence ID" value="NZ_FZOF01000007.1"/>
</dbReference>
<dbReference type="Pfam" id="PF08386">
    <property type="entry name" value="Abhydrolase_4"/>
    <property type="match status" value="1"/>
</dbReference>
<dbReference type="Gene3D" id="3.40.50.1820">
    <property type="entry name" value="alpha/beta hydrolase"/>
    <property type="match status" value="1"/>
</dbReference>
<dbReference type="SUPFAM" id="SSF53474">
    <property type="entry name" value="alpha/beta-Hydrolases"/>
    <property type="match status" value="1"/>
</dbReference>
<accession>A0A239G2E6</accession>
<evidence type="ECO:0000313" key="8">
    <source>
        <dbReference type="Proteomes" id="UP000198280"/>
    </source>
</evidence>
<proteinExistence type="inferred from homology"/>
<dbReference type="GO" id="GO:0016787">
    <property type="term" value="F:hydrolase activity"/>
    <property type="evidence" value="ECO:0007669"/>
    <property type="project" value="UniProtKB-KW"/>
</dbReference>
<sequence>MRRAVVLAVSVVLTAGAATAPAAAHFPEPVVTEQLRMAGASVAARAAGATGIDFGACPADSGLKAPVQCGTVRVPVDYTEPGGAKIGLLVSRLRAAGPASVRQGSLVFNPGGPGASGLWFPSVGRPGVGAVTRKVWETAARTYDLVGFDPRGVGHSAPLSCQDPAATPHAPGADPRQATAAVKAAKRAEARRKAERCGARGGALMRNMRTADLARDLDVIRAALGEPRLNYYGVSYGTYLGAVYATLFPSHVRRMVVDSVVNPDPRGVWYGANLAQDVAFERRWADWRAWVAGHDAVYGLGRTPGRVQANFDRAMRMLGKRPAGKVGAGELHSAAVQAAYYDQRWVSFAHLLSRYLRGDDDPLIAAAAPDPGAAKDEENSEAVYLAVECSDAGWPRDWNVWDRDNSRVARQHPFETWANAWLNLPCASWPVEGGRAVDVGARPGSGLPPVLIVQSERDAATPYEGALELHRRLPGSRMITEAGRGSHGLISFWNECVTARVDRYLVSGAAGDRDVSCSGHPLPVPSGSGGAKDANTGRFY</sequence>
<keyword evidence="2 5" id="KW-0732">Signal</keyword>
<keyword evidence="3 7" id="KW-0378">Hydrolase</keyword>
<evidence type="ECO:0000256" key="3">
    <source>
        <dbReference type="ARBA" id="ARBA00022801"/>
    </source>
</evidence>
<feature type="chain" id="PRO_5012241086" evidence="5">
    <location>
        <begin position="23"/>
        <end position="540"/>
    </location>
</feature>